<evidence type="ECO:0000313" key="2">
    <source>
        <dbReference type="Proteomes" id="UP000000305"/>
    </source>
</evidence>
<dbReference type="KEGG" id="dpx:DAPPUDRAFT_259250"/>
<dbReference type="Proteomes" id="UP000000305">
    <property type="component" value="Unassembled WGS sequence"/>
</dbReference>
<reference evidence="1 2" key="1">
    <citation type="journal article" date="2011" name="Science">
        <title>The ecoresponsive genome of Daphnia pulex.</title>
        <authorList>
            <person name="Colbourne J.K."/>
            <person name="Pfrender M.E."/>
            <person name="Gilbert D."/>
            <person name="Thomas W.K."/>
            <person name="Tucker A."/>
            <person name="Oakley T.H."/>
            <person name="Tokishita S."/>
            <person name="Aerts A."/>
            <person name="Arnold G.J."/>
            <person name="Basu M.K."/>
            <person name="Bauer D.J."/>
            <person name="Caceres C.E."/>
            <person name="Carmel L."/>
            <person name="Casola C."/>
            <person name="Choi J.H."/>
            <person name="Detter J.C."/>
            <person name="Dong Q."/>
            <person name="Dusheyko S."/>
            <person name="Eads B.D."/>
            <person name="Frohlich T."/>
            <person name="Geiler-Samerotte K.A."/>
            <person name="Gerlach D."/>
            <person name="Hatcher P."/>
            <person name="Jogdeo S."/>
            <person name="Krijgsveld J."/>
            <person name="Kriventseva E.V."/>
            <person name="Kultz D."/>
            <person name="Laforsch C."/>
            <person name="Lindquist E."/>
            <person name="Lopez J."/>
            <person name="Manak J.R."/>
            <person name="Muller J."/>
            <person name="Pangilinan J."/>
            <person name="Patwardhan R.P."/>
            <person name="Pitluck S."/>
            <person name="Pritham E.J."/>
            <person name="Rechtsteiner A."/>
            <person name="Rho M."/>
            <person name="Rogozin I.B."/>
            <person name="Sakarya O."/>
            <person name="Salamov A."/>
            <person name="Schaack S."/>
            <person name="Shapiro H."/>
            <person name="Shiga Y."/>
            <person name="Skalitzky C."/>
            <person name="Smith Z."/>
            <person name="Souvorov A."/>
            <person name="Sung W."/>
            <person name="Tang Z."/>
            <person name="Tsuchiya D."/>
            <person name="Tu H."/>
            <person name="Vos H."/>
            <person name="Wang M."/>
            <person name="Wolf Y.I."/>
            <person name="Yamagata H."/>
            <person name="Yamada T."/>
            <person name="Ye Y."/>
            <person name="Shaw J.R."/>
            <person name="Andrews J."/>
            <person name="Crease T.J."/>
            <person name="Tang H."/>
            <person name="Lucas S.M."/>
            <person name="Robertson H.M."/>
            <person name="Bork P."/>
            <person name="Koonin E.V."/>
            <person name="Zdobnov E.M."/>
            <person name="Grigoriev I.V."/>
            <person name="Lynch M."/>
            <person name="Boore J.L."/>
        </authorList>
    </citation>
    <scope>NUCLEOTIDE SEQUENCE [LARGE SCALE GENOMIC DNA]</scope>
</reference>
<accession>E9HGY2</accession>
<organism evidence="1 2">
    <name type="scientific">Daphnia pulex</name>
    <name type="common">Water flea</name>
    <dbReference type="NCBI Taxonomy" id="6669"/>
    <lineage>
        <taxon>Eukaryota</taxon>
        <taxon>Metazoa</taxon>
        <taxon>Ecdysozoa</taxon>
        <taxon>Arthropoda</taxon>
        <taxon>Crustacea</taxon>
        <taxon>Branchiopoda</taxon>
        <taxon>Diplostraca</taxon>
        <taxon>Cladocera</taxon>
        <taxon>Anomopoda</taxon>
        <taxon>Daphniidae</taxon>
        <taxon>Daphnia</taxon>
    </lineage>
</organism>
<keyword evidence="2" id="KW-1185">Reference proteome</keyword>
<proteinExistence type="predicted"/>
<evidence type="ECO:0000313" key="1">
    <source>
        <dbReference type="EMBL" id="EFX68962.1"/>
    </source>
</evidence>
<dbReference type="OrthoDB" id="2392202at2759"/>
<dbReference type="HOGENOM" id="CLU_2225817_0_0_1"/>
<sequence length="106" mass="11747">MRAQQLDFEPTGIRNEQISIRIDIPKELGEFFEALAGTHGLGKQKMCKLLSFSLEDDLVHKDSTENSDDSPVPLKMLPEHLFSPVLSCTLLCSPVISCALLCSPLF</sequence>
<dbReference type="InParanoid" id="E9HGY2"/>
<protein>
    <submittedName>
        <fullName evidence="1">Uncharacterized protein</fullName>
    </submittedName>
</protein>
<gene>
    <name evidence="1" type="ORF">DAPPUDRAFT_259250</name>
</gene>
<name>E9HGY2_DAPPU</name>
<dbReference type="AlphaFoldDB" id="E9HGY2"/>
<dbReference type="EMBL" id="GL732644">
    <property type="protein sequence ID" value="EFX68962.1"/>
    <property type="molecule type" value="Genomic_DNA"/>
</dbReference>